<dbReference type="CDD" id="cd00093">
    <property type="entry name" value="HTH_XRE"/>
    <property type="match status" value="1"/>
</dbReference>
<evidence type="ECO:0000313" key="2">
    <source>
        <dbReference type="EMBL" id="GBF38474.1"/>
    </source>
</evidence>
<gene>
    <name evidence="2" type="ORF">LPTSP1_14670</name>
</gene>
<keyword evidence="3" id="KW-1185">Reference proteome</keyword>
<dbReference type="OrthoDB" id="678731at2"/>
<dbReference type="InterPro" id="IPR010982">
    <property type="entry name" value="Lambda_DNA-bd_dom_sf"/>
</dbReference>
<dbReference type="GO" id="GO:0003677">
    <property type="term" value="F:DNA binding"/>
    <property type="evidence" value="ECO:0007669"/>
    <property type="project" value="UniProtKB-KW"/>
</dbReference>
<dbReference type="Pfam" id="PF01381">
    <property type="entry name" value="HTH_3"/>
    <property type="match status" value="1"/>
</dbReference>
<dbReference type="AlphaFoldDB" id="A0A2P2D1E8"/>
<dbReference type="InterPro" id="IPR001387">
    <property type="entry name" value="Cro/C1-type_HTH"/>
</dbReference>
<reference evidence="2 3" key="1">
    <citation type="submission" date="2018-02" db="EMBL/GenBank/DDBJ databases">
        <title>Novel Leptospira species isolated from soil and water in Japan.</title>
        <authorList>
            <person name="Nakao R."/>
            <person name="Masuzawa T."/>
        </authorList>
    </citation>
    <scope>NUCLEOTIDE SEQUENCE [LARGE SCALE GENOMIC DNA]</scope>
    <source>
        <strain evidence="2 3">E8</strain>
    </source>
</reference>
<accession>A0A2P2D1E8</accession>
<evidence type="ECO:0000313" key="3">
    <source>
        <dbReference type="Proteomes" id="UP000245076"/>
    </source>
</evidence>
<organism evidence="2 3">
    <name type="scientific">Leptospira johnsonii</name>
    <dbReference type="NCBI Taxonomy" id="1917820"/>
    <lineage>
        <taxon>Bacteria</taxon>
        <taxon>Pseudomonadati</taxon>
        <taxon>Spirochaetota</taxon>
        <taxon>Spirochaetia</taxon>
        <taxon>Leptospirales</taxon>
        <taxon>Leptospiraceae</taxon>
        <taxon>Leptospira</taxon>
    </lineage>
</organism>
<name>A0A2P2D1E8_9LEPT</name>
<dbReference type="Gene3D" id="1.10.260.40">
    <property type="entry name" value="lambda repressor-like DNA-binding domains"/>
    <property type="match status" value="1"/>
</dbReference>
<proteinExistence type="predicted"/>
<dbReference type="SUPFAM" id="SSF47413">
    <property type="entry name" value="lambda repressor-like DNA-binding domains"/>
    <property type="match status" value="1"/>
</dbReference>
<protein>
    <submittedName>
        <fullName evidence="2">DNA-binding helix-turn-helix protein</fullName>
    </submittedName>
</protein>
<comment type="caution">
    <text evidence="2">The sequence shown here is derived from an EMBL/GenBank/DDBJ whole genome shotgun (WGS) entry which is preliminary data.</text>
</comment>
<feature type="domain" description="HTH cro/C1-type" evidence="1">
    <location>
        <begin position="41"/>
        <end position="79"/>
    </location>
</feature>
<sequence>MIDRYDFVSDGLSESTTAKLDLMRVETDAVMQTAELIFNAMQGAGWNQKQLAASLEVTPGYVSRLLSGAENITVKQISRVLFKLGRHYIQESCPIGTDYFRHIKFGSQYKFEKREHTQEGQIENNGWAILRFDKDNIVKDQSNGNSSDWIGKAV</sequence>
<dbReference type="RefSeq" id="WP_108928174.1">
    <property type="nucleotide sequence ID" value="NZ_BFAY01000007.1"/>
</dbReference>
<dbReference type="Proteomes" id="UP000245076">
    <property type="component" value="Unassembled WGS sequence"/>
</dbReference>
<dbReference type="EMBL" id="BFAY01000007">
    <property type="protein sequence ID" value="GBF38474.1"/>
    <property type="molecule type" value="Genomic_DNA"/>
</dbReference>
<keyword evidence="2" id="KW-0238">DNA-binding</keyword>
<evidence type="ECO:0000259" key="1">
    <source>
        <dbReference type="Pfam" id="PF01381"/>
    </source>
</evidence>